<reference evidence="1" key="1">
    <citation type="submission" date="2013-05" db="EMBL/GenBank/DDBJ databases">
        <authorList>
            <person name="Yim A.K.Y."/>
            <person name="Chan T.F."/>
            <person name="Ji K.M."/>
            <person name="Liu X.Y."/>
            <person name="Zhou J.W."/>
            <person name="Li R.Q."/>
            <person name="Yang K.Y."/>
            <person name="Li J."/>
            <person name="Li M."/>
            <person name="Law P.T.W."/>
            <person name="Wu Y.L."/>
            <person name="Cai Z.L."/>
            <person name="Qin H."/>
            <person name="Bao Y."/>
            <person name="Leung R.K.K."/>
            <person name="Ng P.K.S."/>
            <person name="Zou J."/>
            <person name="Zhong X.J."/>
            <person name="Ran P.X."/>
            <person name="Zhong N.S."/>
            <person name="Liu Z.G."/>
            <person name="Tsui S.K.W."/>
        </authorList>
    </citation>
    <scope>NUCLEOTIDE SEQUENCE</scope>
    <source>
        <strain evidence="1">Derf</strain>
        <tissue evidence="1">Whole organism</tissue>
    </source>
</reference>
<evidence type="ECO:0000313" key="1">
    <source>
        <dbReference type="EMBL" id="KAH9528399.1"/>
    </source>
</evidence>
<dbReference type="EMBL" id="ASGP02000001">
    <property type="protein sequence ID" value="KAH9528399.1"/>
    <property type="molecule type" value="Genomic_DNA"/>
</dbReference>
<organism evidence="1 2">
    <name type="scientific">Dermatophagoides farinae</name>
    <name type="common">American house dust mite</name>
    <dbReference type="NCBI Taxonomy" id="6954"/>
    <lineage>
        <taxon>Eukaryota</taxon>
        <taxon>Metazoa</taxon>
        <taxon>Ecdysozoa</taxon>
        <taxon>Arthropoda</taxon>
        <taxon>Chelicerata</taxon>
        <taxon>Arachnida</taxon>
        <taxon>Acari</taxon>
        <taxon>Acariformes</taxon>
        <taxon>Sarcoptiformes</taxon>
        <taxon>Astigmata</taxon>
        <taxon>Psoroptidia</taxon>
        <taxon>Analgoidea</taxon>
        <taxon>Pyroglyphidae</taxon>
        <taxon>Dermatophagoidinae</taxon>
        <taxon>Dermatophagoides</taxon>
    </lineage>
</organism>
<dbReference type="Proteomes" id="UP000790347">
    <property type="component" value="Unassembled WGS sequence"/>
</dbReference>
<evidence type="ECO:0000313" key="2">
    <source>
        <dbReference type="Proteomes" id="UP000790347"/>
    </source>
</evidence>
<name>A0A922LAE1_DERFA</name>
<keyword evidence="2" id="KW-1185">Reference proteome</keyword>
<proteinExistence type="predicted"/>
<reference evidence="1" key="2">
    <citation type="journal article" date="2022" name="Res Sq">
        <title>Comparative Genomics Reveals Insights into the Divergent Evolution of Astigmatic Mites and Household Pest Adaptations.</title>
        <authorList>
            <person name="Xiong Q."/>
            <person name="Wan A.T.-Y."/>
            <person name="Liu X.-Y."/>
            <person name="Fung C.S.-H."/>
            <person name="Xiao X."/>
            <person name="Malainual N."/>
            <person name="Hou J."/>
            <person name="Wang L."/>
            <person name="Wang M."/>
            <person name="Yang K."/>
            <person name="Cui Y."/>
            <person name="Leung E."/>
            <person name="Nong W."/>
            <person name="Shin S.-K."/>
            <person name="Au S."/>
            <person name="Jeong K.Y."/>
            <person name="Chew F.T."/>
            <person name="Hui J."/>
            <person name="Leung T.F."/>
            <person name="Tungtrongchitr A."/>
            <person name="Zhong N."/>
            <person name="Liu Z."/>
            <person name="Tsui S."/>
        </authorList>
    </citation>
    <scope>NUCLEOTIDE SEQUENCE</scope>
    <source>
        <strain evidence="1">Derf</strain>
        <tissue evidence="1">Whole organism</tissue>
    </source>
</reference>
<accession>A0A922LAE1</accession>
<sequence>MYHYLHLNPLV</sequence>
<protein>
    <submittedName>
        <fullName evidence="1">Uncharacterized protein</fullName>
    </submittedName>
</protein>
<gene>
    <name evidence="1" type="ORF">DERF_002349</name>
</gene>
<comment type="caution">
    <text evidence="1">The sequence shown here is derived from an EMBL/GenBank/DDBJ whole genome shotgun (WGS) entry which is preliminary data.</text>
</comment>